<organism evidence="4 5">
    <name type="scientific">Paractinoplanes rhizophilus</name>
    <dbReference type="NCBI Taxonomy" id="1416877"/>
    <lineage>
        <taxon>Bacteria</taxon>
        <taxon>Bacillati</taxon>
        <taxon>Actinomycetota</taxon>
        <taxon>Actinomycetes</taxon>
        <taxon>Micromonosporales</taxon>
        <taxon>Micromonosporaceae</taxon>
        <taxon>Paractinoplanes</taxon>
    </lineage>
</organism>
<evidence type="ECO:0008006" key="6">
    <source>
        <dbReference type="Google" id="ProtNLM"/>
    </source>
</evidence>
<dbReference type="Pfam" id="PF23494">
    <property type="entry name" value="bPH_10"/>
    <property type="match status" value="1"/>
</dbReference>
<accession>A0ABW2I2S8</accession>
<keyword evidence="1" id="KW-0812">Transmembrane</keyword>
<feature type="transmembrane region" description="Helical" evidence="1">
    <location>
        <begin position="12"/>
        <end position="36"/>
    </location>
</feature>
<dbReference type="Pfam" id="PF23493">
    <property type="entry name" value="CysS_C"/>
    <property type="match status" value="1"/>
</dbReference>
<name>A0ABW2I2S8_9ACTN</name>
<evidence type="ECO:0000313" key="5">
    <source>
        <dbReference type="Proteomes" id="UP001596548"/>
    </source>
</evidence>
<dbReference type="EMBL" id="JBHTBJ010000044">
    <property type="protein sequence ID" value="MFC7279156.1"/>
    <property type="molecule type" value="Genomic_DNA"/>
</dbReference>
<dbReference type="RefSeq" id="WP_378976265.1">
    <property type="nucleotide sequence ID" value="NZ_JBHTBJ010000044.1"/>
</dbReference>
<sequence length="220" mass="23979">MLQQTTNVPTPWWARVLVWLCLPALGAALLYLVIRVAGWLPLPGPFSLARELPEPAATIAATALGALLGLILAGLVDRESLTVRITLAEVVLSRPGATVAVPRADVTVAFPDRDQLVLLGRTGRELAREPCHLSAHRLRAAFAANGIAWADQDPYLSSYRRWVPGLPELPAAAHALFAARQKALDAGDDADKRELRSELGRLGYVVRDDRKRQHWRPADG</sequence>
<evidence type="ECO:0000256" key="1">
    <source>
        <dbReference type="SAM" id="Phobius"/>
    </source>
</evidence>
<dbReference type="Proteomes" id="UP001596548">
    <property type="component" value="Unassembled WGS sequence"/>
</dbReference>
<reference evidence="5" key="1">
    <citation type="journal article" date="2019" name="Int. J. Syst. Evol. Microbiol.">
        <title>The Global Catalogue of Microorganisms (GCM) 10K type strain sequencing project: providing services to taxonomists for standard genome sequencing and annotation.</title>
        <authorList>
            <consortium name="The Broad Institute Genomics Platform"/>
            <consortium name="The Broad Institute Genome Sequencing Center for Infectious Disease"/>
            <person name="Wu L."/>
            <person name="Ma J."/>
        </authorList>
    </citation>
    <scope>NUCLEOTIDE SEQUENCE [LARGE SCALE GENOMIC DNA]</scope>
    <source>
        <strain evidence="5">XZYJT-10</strain>
    </source>
</reference>
<protein>
    <recommendedName>
        <fullName evidence="6">DUF308 domain-containing protein</fullName>
    </recommendedName>
</protein>
<feature type="domain" description="Cysteinyl-tRNA ligase anticodon binding" evidence="2">
    <location>
        <begin position="167"/>
        <end position="216"/>
    </location>
</feature>
<evidence type="ECO:0000259" key="3">
    <source>
        <dbReference type="Pfam" id="PF23494"/>
    </source>
</evidence>
<dbReference type="InterPro" id="IPR056411">
    <property type="entry name" value="CysS_C"/>
</dbReference>
<keyword evidence="5" id="KW-1185">Reference proteome</keyword>
<keyword evidence="1" id="KW-1133">Transmembrane helix</keyword>
<evidence type="ECO:0000259" key="2">
    <source>
        <dbReference type="Pfam" id="PF23493"/>
    </source>
</evidence>
<feature type="transmembrane region" description="Helical" evidence="1">
    <location>
        <begin position="56"/>
        <end position="76"/>
    </location>
</feature>
<gene>
    <name evidence="4" type="ORF">ACFQS1_34780</name>
</gene>
<keyword evidence="1" id="KW-0472">Membrane</keyword>
<comment type="caution">
    <text evidence="4">The sequence shown here is derived from an EMBL/GenBank/DDBJ whole genome shotgun (WGS) entry which is preliminary data.</text>
</comment>
<feature type="domain" description="YqeB PH" evidence="3">
    <location>
        <begin position="6"/>
        <end position="150"/>
    </location>
</feature>
<dbReference type="InterPro" id="IPR057798">
    <property type="entry name" value="PH_YqeB"/>
</dbReference>
<evidence type="ECO:0000313" key="4">
    <source>
        <dbReference type="EMBL" id="MFC7279156.1"/>
    </source>
</evidence>
<proteinExistence type="predicted"/>